<protein>
    <submittedName>
        <fullName evidence="4">TRAP-type mannitol/chloroaromatic compound transport system substrate-binding protein</fullName>
    </submittedName>
</protein>
<dbReference type="Gene3D" id="3.40.190.170">
    <property type="entry name" value="Bacterial extracellular solute-binding protein, family 7"/>
    <property type="match status" value="1"/>
</dbReference>
<name>A0A7W8M7E7_9BURK</name>
<dbReference type="RefSeq" id="WP_183964197.1">
    <property type="nucleotide sequence ID" value="NZ_BAABEW010000004.1"/>
</dbReference>
<dbReference type="AlphaFoldDB" id="A0A7W8M7E7"/>
<dbReference type="GO" id="GO:0055085">
    <property type="term" value="P:transmembrane transport"/>
    <property type="evidence" value="ECO:0007669"/>
    <property type="project" value="InterPro"/>
</dbReference>
<gene>
    <name evidence="4" type="ORF">HNQ70_000657</name>
</gene>
<dbReference type="EMBL" id="JACHGB010000001">
    <property type="protein sequence ID" value="MBB5270673.1"/>
    <property type="molecule type" value="Genomic_DNA"/>
</dbReference>
<accession>A0A7W8M7E7</accession>
<feature type="binding site" evidence="3">
    <location>
        <position position="214"/>
    </location>
    <ligand>
        <name>Na(+)</name>
        <dbReference type="ChEBI" id="CHEBI:29101"/>
    </ligand>
</feature>
<keyword evidence="5" id="KW-1185">Reference proteome</keyword>
<feature type="binding site" evidence="3">
    <location>
        <position position="239"/>
    </location>
    <ligand>
        <name>substrate</name>
    </ligand>
</feature>
<comment type="caution">
    <text evidence="4">The sequence shown here is derived from an EMBL/GenBank/DDBJ whole genome shotgun (WGS) entry which is preliminary data.</text>
</comment>
<dbReference type="InterPro" id="IPR018389">
    <property type="entry name" value="DctP_fam"/>
</dbReference>
<dbReference type="PANTHER" id="PTHR33376:SF5">
    <property type="entry name" value="EXTRACYTOPLASMIC SOLUTE RECEPTOR PROTEIN"/>
    <property type="match status" value="1"/>
</dbReference>
<dbReference type="GO" id="GO:0031317">
    <property type="term" value="C:tripartite ATP-independent periplasmic transporter complex"/>
    <property type="evidence" value="ECO:0007669"/>
    <property type="project" value="InterPro"/>
</dbReference>
<feature type="binding site" evidence="2">
    <location>
        <position position="175"/>
    </location>
    <ligand>
        <name>substrate</name>
    </ligand>
</feature>
<feature type="binding site" evidence="2">
    <location>
        <position position="154"/>
    </location>
    <ligand>
        <name>substrate</name>
    </ligand>
</feature>
<dbReference type="Proteomes" id="UP000532440">
    <property type="component" value="Unassembled WGS sequence"/>
</dbReference>
<keyword evidence="1" id="KW-0732">Signal</keyword>
<dbReference type="GO" id="GO:0046872">
    <property type="term" value="F:metal ion binding"/>
    <property type="evidence" value="ECO:0007669"/>
    <property type="project" value="UniProtKB-KW"/>
</dbReference>
<dbReference type="InterPro" id="IPR026289">
    <property type="entry name" value="SBP_TakP-like"/>
</dbReference>
<evidence type="ECO:0000256" key="3">
    <source>
        <dbReference type="PIRSR" id="PIRSR039026-2"/>
    </source>
</evidence>
<reference evidence="4 5" key="1">
    <citation type="submission" date="2020-08" db="EMBL/GenBank/DDBJ databases">
        <title>Genomic Encyclopedia of Type Strains, Phase IV (KMG-IV): sequencing the most valuable type-strain genomes for metagenomic binning, comparative biology and taxonomic classification.</title>
        <authorList>
            <person name="Goeker M."/>
        </authorList>
    </citation>
    <scope>NUCLEOTIDE SEQUENCE [LARGE SCALE GENOMIC DNA]</scope>
    <source>
        <strain evidence="4 5">DSM 29781</strain>
    </source>
</reference>
<dbReference type="Pfam" id="PF03480">
    <property type="entry name" value="DctP"/>
    <property type="match status" value="1"/>
</dbReference>
<organism evidence="4 5">
    <name type="scientific">Quisquiliibacterium transsilvanicum</name>
    <dbReference type="NCBI Taxonomy" id="1549638"/>
    <lineage>
        <taxon>Bacteria</taxon>
        <taxon>Pseudomonadati</taxon>
        <taxon>Pseudomonadota</taxon>
        <taxon>Betaproteobacteria</taxon>
        <taxon>Burkholderiales</taxon>
        <taxon>Burkholderiaceae</taxon>
        <taxon>Quisquiliibacterium</taxon>
    </lineage>
</organism>
<dbReference type="SUPFAM" id="SSF53850">
    <property type="entry name" value="Periplasmic binding protein-like II"/>
    <property type="match status" value="1"/>
</dbReference>
<dbReference type="PANTHER" id="PTHR33376">
    <property type="match status" value="1"/>
</dbReference>
<feature type="binding site" evidence="3">
    <location>
        <position position="213"/>
    </location>
    <ligand>
        <name>substrate</name>
    </ligand>
</feature>
<evidence type="ECO:0000256" key="2">
    <source>
        <dbReference type="PIRSR" id="PIRSR039026-1"/>
    </source>
</evidence>
<keyword evidence="3" id="KW-0479">Metal-binding</keyword>
<dbReference type="PIRSF" id="PIRSF039026">
    <property type="entry name" value="SiaP"/>
    <property type="match status" value="1"/>
</dbReference>
<sequence length="360" mass="39231">MDRRSLIKNAGIAGILAAGAAPAVHAQAAVRWRLAASFPKSLDTIFGSAEMLSRTVKAMSGGKFEVSVHPAGELMPAFGVVDALQADTIEMAQTASYYFTGKNPIFALSCAAPFGLTARQMASWKLHGNGHKLLDAFFAEYNFHARSAGNTGTQMGGWYRKEIKSAADLKGLKMRLGGGLFGEAMAKLGVVSQNMPAGDVYQALEKGTLDACEFVGPHDDAKLGFNKVAPYYYYPGWWEGGADLEFLVNNKAYAKLSGENKAILDAAMAVAATDMTAKYDAFNPIALKKLVAEKTQLKAFPKAVMDAGFKASMEVFAEHDAKSPEFKKIHQDMRAFQRDQILWNRFSEYPFNQYMNGQKI</sequence>
<dbReference type="Gene3D" id="3.40.190.10">
    <property type="entry name" value="Periplasmic binding protein-like II"/>
    <property type="match status" value="1"/>
</dbReference>
<dbReference type="NCBIfam" id="NF037995">
    <property type="entry name" value="TRAP_S1"/>
    <property type="match status" value="1"/>
</dbReference>
<evidence type="ECO:0000313" key="5">
    <source>
        <dbReference type="Proteomes" id="UP000532440"/>
    </source>
</evidence>
<evidence type="ECO:0000256" key="1">
    <source>
        <dbReference type="ARBA" id="ARBA00022729"/>
    </source>
</evidence>
<proteinExistence type="predicted"/>
<dbReference type="InterPro" id="IPR038404">
    <property type="entry name" value="TRAP_DctP_sf"/>
</dbReference>
<evidence type="ECO:0000313" key="4">
    <source>
        <dbReference type="EMBL" id="MBB5270673.1"/>
    </source>
</evidence>